<sequence>MLRCRGRALCKSSQGPLDPVARARDRSVTLEGPFLAAMQPLNRGVVRTAANLQHLDLAAGTAQNITDFVALGRLRGSLNIRGTAQRQAGEAAPQGKALARLGVEFTSFELKLGSWSWTVPLTWVRPRGWLDTTYLDEEWRVARGDKGSIFLAVRVKERISAAA</sequence>
<proteinExistence type="predicted"/>
<comment type="caution">
    <text evidence="4">The sequence shown here is derived from an EMBL/GenBank/DDBJ whole genome shotgun (WGS) entry which is preliminary data.</text>
</comment>
<dbReference type="Pfam" id="PF04755">
    <property type="entry name" value="PAP_fibrillin"/>
    <property type="match status" value="1"/>
</dbReference>
<comment type="subcellular location">
    <subcellularLocation>
        <location evidence="1">Plastid</location>
    </subcellularLocation>
</comment>
<feature type="domain" description="Plastid lipid-associated protein/fibrillin conserved" evidence="3">
    <location>
        <begin position="124"/>
        <end position="151"/>
    </location>
</feature>
<gene>
    <name evidence="4" type="ORF">HaLaN_22431</name>
</gene>
<dbReference type="EMBL" id="BLLF01002582">
    <property type="protein sequence ID" value="GFH24607.1"/>
    <property type="molecule type" value="Genomic_DNA"/>
</dbReference>
<name>A0A699ZP51_HAELA</name>
<evidence type="ECO:0000256" key="1">
    <source>
        <dbReference type="ARBA" id="ARBA00004474"/>
    </source>
</evidence>
<keyword evidence="2" id="KW-0934">Plastid</keyword>
<evidence type="ECO:0000256" key="2">
    <source>
        <dbReference type="ARBA" id="ARBA00022640"/>
    </source>
</evidence>
<protein>
    <submittedName>
        <fullName evidence="4">PAP_fibrillin domain-containing protein</fullName>
    </submittedName>
</protein>
<keyword evidence="5" id="KW-1185">Reference proteome</keyword>
<reference evidence="4 5" key="1">
    <citation type="submission" date="2020-02" db="EMBL/GenBank/DDBJ databases">
        <title>Draft genome sequence of Haematococcus lacustris strain NIES-144.</title>
        <authorList>
            <person name="Morimoto D."/>
            <person name="Nakagawa S."/>
            <person name="Yoshida T."/>
            <person name="Sawayama S."/>
        </authorList>
    </citation>
    <scope>NUCLEOTIDE SEQUENCE [LARGE SCALE GENOMIC DNA]</scope>
    <source>
        <strain evidence="4 5">NIES-144</strain>
    </source>
</reference>
<organism evidence="4 5">
    <name type="scientific">Haematococcus lacustris</name>
    <name type="common">Green alga</name>
    <name type="synonym">Haematococcus pluvialis</name>
    <dbReference type="NCBI Taxonomy" id="44745"/>
    <lineage>
        <taxon>Eukaryota</taxon>
        <taxon>Viridiplantae</taxon>
        <taxon>Chlorophyta</taxon>
        <taxon>core chlorophytes</taxon>
        <taxon>Chlorophyceae</taxon>
        <taxon>CS clade</taxon>
        <taxon>Chlamydomonadales</taxon>
        <taxon>Haematococcaceae</taxon>
        <taxon>Haematococcus</taxon>
    </lineage>
</organism>
<dbReference type="Proteomes" id="UP000485058">
    <property type="component" value="Unassembled WGS sequence"/>
</dbReference>
<evidence type="ECO:0000313" key="5">
    <source>
        <dbReference type="Proteomes" id="UP000485058"/>
    </source>
</evidence>
<evidence type="ECO:0000259" key="3">
    <source>
        <dbReference type="Pfam" id="PF04755"/>
    </source>
</evidence>
<dbReference type="AlphaFoldDB" id="A0A699ZP51"/>
<dbReference type="InterPro" id="IPR006843">
    <property type="entry name" value="PAP/fibrillin_dom"/>
</dbReference>
<dbReference type="GO" id="GO:0009536">
    <property type="term" value="C:plastid"/>
    <property type="evidence" value="ECO:0007669"/>
    <property type="project" value="UniProtKB-SubCell"/>
</dbReference>
<evidence type="ECO:0000313" key="4">
    <source>
        <dbReference type="EMBL" id="GFH24607.1"/>
    </source>
</evidence>
<accession>A0A699ZP51</accession>